<keyword evidence="3" id="KW-1185">Reference proteome</keyword>
<comment type="caution">
    <text evidence="2">The sequence shown here is derived from an EMBL/GenBank/DDBJ whole genome shotgun (WGS) entry which is preliminary data.</text>
</comment>
<organism evidence="2 3">
    <name type="scientific">Anaerostipes hominis</name>
    <name type="common">ex Liu et al. 2021</name>
    <dbReference type="NCBI Taxonomy" id="2763018"/>
    <lineage>
        <taxon>Bacteria</taxon>
        <taxon>Bacillati</taxon>
        <taxon>Bacillota</taxon>
        <taxon>Clostridia</taxon>
        <taxon>Lachnospirales</taxon>
        <taxon>Lachnospiraceae</taxon>
        <taxon>Anaerostipes</taxon>
    </lineage>
</organism>
<keyword evidence="1" id="KW-1133">Transmembrane helix</keyword>
<evidence type="ECO:0008006" key="4">
    <source>
        <dbReference type="Google" id="ProtNLM"/>
    </source>
</evidence>
<reference evidence="2 3" key="1">
    <citation type="submission" date="2020-08" db="EMBL/GenBank/DDBJ databases">
        <title>Genome public.</title>
        <authorList>
            <person name="Liu C."/>
            <person name="Sun Q."/>
        </authorList>
    </citation>
    <scope>NUCLEOTIDE SEQUENCE [LARGE SCALE GENOMIC DNA]</scope>
    <source>
        <strain evidence="2 3">NSJ-7</strain>
    </source>
</reference>
<feature type="transmembrane region" description="Helical" evidence="1">
    <location>
        <begin position="6"/>
        <end position="23"/>
    </location>
</feature>
<feature type="transmembrane region" description="Helical" evidence="1">
    <location>
        <begin position="77"/>
        <end position="99"/>
    </location>
</feature>
<evidence type="ECO:0000313" key="3">
    <source>
        <dbReference type="Proteomes" id="UP000635828"/>
    </source>
</evidence>
<name>A0ABR7FTP2_9FIRM</name>
<sequence>MISFLIWLFIGLSFIILGIYAFNAKKEVAFGFWANAEVFSVNNVKSYNRAMGKLWCVFGLILIVLGLPLLKKQNSPFILFSSLEVMAEAIVTMAVYVTVIEKKYRKK</sequence>
<feature type="transmembrane region" description="Helical" evidence="1">
    <location>
        <begin position="54"/>
        <end position="71"/>
    </location>
</feature>
<evidence type="ECO:0000256" key="1">
    <source>
        <dbReference type="SAM" id="Phobius"/>
    </source>
</evidence>
<accession>A0ABR7FTP2</accession>
<proteinExistence type="predicted"/>
<dbReference type="RefSeq" id="WP_024728358.1">
    <property type="nucleotide sequence ID" value="NZ_JACOOS010000018.1"/>
</dbReference>
<keyword evidence="1" id="KW-0812">Transmembrane</keyword>
<dbReference type="EMBL" id="JACOOS010000018">
    <property type="protein sequence ID" value="MBC5678570.1"/>
    <property type="molecule type" value="Genomic_DNA"/>
</dbReference>
<gene>
    <name evidence="2" type="ORF">H8S22_13535</name>
</gene>
<evidence type="ECO:0000313" key="2">
    <source>
        <dbReference type="EMBL" id="MBC5678570.1"/>
    </source>
</evidence>
<dbReference type="Proteomes" id="UP000635828">
    <property type="component" value="Unassembled WGS sequence"/>
</dbReference>
<keyword evidence="1" id="KW-0472">Membrane</keyword>
<protein>
    <recommendedName>
        <fullName evidence="4">DUF3784 domain-containing protein</fullName>
    </recommendedName>
</protein>